<evidence type="ECO:0000313" key="2">
    <source>
        <dbReference type="EMBL" id="ATQ41858.1"/>
    </source>
</evidence>
<organism evidence="2 3">
    <name type="scientific">Caulobacter mirabilis</name>
    <dbReference type="NCBI Taxonomy" id="69666"/>
    <lineage>
        <taxon>Bacteria</taxon>
        <taxon>Pseudomonadati</taxon>
        <taxon>Pseudomonadota</taxon>
        <taxon>Alphaproteobacteria</taxon>
        <taxon>Caulobacterales</taxon>
        <taxon>Caulobacteraceae</taxon>
        <taxon>Caulobacter</taxon>
    </lineage>
</organism>
<evidence type="ECO:0000256" key="1">
    <source>
        <dbReference type="SAM" id="SignalP"/>
    </source>
</evidence>
<dbReference type="KEGG" id="cmb:CSW64_05240"/>
<dbReference type="EMBL" id="CP024201">
    <property type="protein sequence ID" value="ATQ41858.1"/>
    <property type="molecule type" value="Genomic_DNA"/>
</dbReference>
<feature type="signal peptide" evidence="1">
    <location>
        <begin position="1"/>
        <end position="27"/>
    </location>
</feature>
<evidence type="ECO:0000313" key="3">
    <source>
        <dbReference type="Proteomes" id="UP000228945"/>
    </source>
</evidence>
<sequence>MGKGLTISTSTGLAIAGALAVIQGAAAQPTSPYLSAWGVEDMKAAVTGSGAAVTRADVTAEGDPYIAAKSPSGVKFTVTGRLCDFAAGVRTGPKRCRGAVLTTRFSLASDAAVDAAVKKWAREYAAVSVSNGGDNNVLVMRYLIFDHGLHRDNLKVNISVFTGVAEEIWAAI</sequence>
<accession>A0A2D2AV37</accession>
<gene>
    <name evidence="2" type="ORF">CSW64_05240</name>
</gene>
<feature type="chain" id="PRO_5013695941" description="YbjN domain-containing protein" evidence="1">
    <location>
        <begin position="28"/>
        <end position="172"/>
    </location>
</feature>
<name>A0A2D2AV37_9CAUL</name>
<proteinExistence type="predicted"/>
<dbReference type="Proteomes" id="UP000228945">
    <property type="component" value="Chromosome"/>
</dbReference>
<evidence type="ECO:0008006" key="4">
    <source>
        <dbReference type="Google" id="ProtNLM"/>
    </source>
</evidence>
<protein>
    <recommendedName>
        <fullName evidence="4">YbjN domain-containing protein</fullName>
    </recommendedName>
</protein>
<keyword evidence="1" id="KW-0732">Signal</keyword>
<dbReference type="AlphaFoldDB" id="A0A2D2AV37"/>
<reference evidence="2 3" key="1">
    <citation type="submission" date="2017-10" db="EMBL/GenBank/DDBJ databases">
        <title>Genome sequence of Caulobacter mirabilis FWC38.</title>
        <authorList>
            <person name="Fiebig A."/>
            <person name="Crosson S."/>
        </authorList>
    </citation>
    <scope>NUCLEOTIDE SEQUENCE [LARGE SCALE GENOMIC DNA]</scope>
    <source>
        <strain evidence="2 3">FWC 38</strain>
    </source>
</reference>
<dbReference type="RefSeq" id="WP_099621115.1">
    <property type="nucleotide sequence ID" value="NZ_CP024201.1"/>
</dbReference>
<keyword evidence="3" id="KW-1185">Reference proteome</keyword>